<proteinExistence type="inferred from homology"/>
<feature type="binding site" evidence="5">
    <location>
        <position position="372"/>
    </location>
    <ligand>
        <name>S-adenosyl-L-methionine</name>
        <dbReference type="ChEBI" id="CHEBI:59789"/>
    </ligand>
</feature>
<dbReference type="SUPFAM" id="SSF88697">
    <property type="entry name" value="PUA domain-like"/>
    <property type="match status" value="1"/>
</dbReference>
<dbReference type="STRING" id="67003.A0A1X0NZU0"/>
<comment type="caution">
    <text evidence="8">The sequence shown here is derived from an EMBL/GenBank/DDBJ whole genome shotgun (WGS) entry which is preliminary data.</text>
</comment>
<dbReference type="GO" id="GO:0003723">
    <property type="term" value="F:RNA binding"/>
    <property type="evidence" value="ECO:0007669"/>
    <property type="project" value="UniProtKB-UniRule"/>
</dbReference>
<evidence type="ECO:0000256" key="2">
    <source>
        <dbReference type="ARBA" id="ARBA00022679"/>
    </source>
</evidence>
<evidence type="ECO:0000313" key="9">
    <source>
        <dbReference type="Proteomes" id="UP000192257"/>
    </source>
</evidence>
<evidence type="ECO:0000313" key="8">
    <source>
        <dbReference type="EMBL" id="ORC89670.1"/>
    </source>
</evidence>
<keyword evidence="1 5" id="KW-0489">Methyltransferase</keyword>
<dbReference type="PROSITE" id="PS51686">
    <property type="entry name" value="SAM_MT_RSMB_NOP"/>
    <property type="match status" value="1"/>
</dbReference>
<keyword evidence="9" id="KW-1185">Reference proteome</keyword>
<name>A0A1X0NZU0_9TRYP</name>
<dbReference type="EMBL" id="NBCO01000011">
    <property type="protein sequence ID" value="ORC89670.1"/>
    <property type="molecule type" value="Genomic_DNA"/>
</dbReference>
<dbReference type="InterPro" id="IPR049560">
    <property type="entry name" value="MeTrfase_RsmB-F_NOP2_cat"/>
</dbReference>
<gene>
    <name evidence="8" type="ORF">TM35_000112040</name>
</gene>
<dbReference type="GO" id="GO:0009383">
    <property type="term" value="F:rRNA (cytosine-C5-)-methyltransferase activity"/>
    <property type="evidence" value="ECO:0007669"/>
    <property type="project" value="TreeGrafter"/>
</dbReference>
<protein>
    <submittedName>
        <fullName evidence="8">Putative nucleolar protein</fullName>
    </submittedName>
</protein>
<dbReference type="InterPro" id="IPR036974">
    <property type="entry name" value="PUA_sf"/>
</dbReference>
<dbReference type="InterPro" id="IPR015947">
    <property type="entry name" value="PUA-like_sf"/>
</dbReference>
<dbReference type="GO" id="GO:0000470">
    <property type="term" value="P:maturation of LSU-rRNA"/>
    <property type="evidence" value="ECO:0007669"/>
    <property type="project" value="TreeGrafter"/>
</dbReference>
<feature type="region of interest" description="Disordered" evidence="6">
    <location>
        <begin position="179"/>
        <end position="202"/>
    </location>
</feature>
<feature type="active site" description="Nucleophile" evidence="5">
    <location>
        <position position="485"/>
    </location>
</feature>
<comment type="similarity">
    <text evidence="5">Belongs to the class I-like SAM-binding methyltransferase superfamily. RsmB/NOP family.</text>
</comment>
<evidence type="ECO:0000256" key="3">
    <source>
        <dbReference type="ARBA" id="ARBA00022691"/>
    </source>
</evidence>
<dbReference type="InterPro" id="IPR029063">
    <property type="entry name" value="SAM-dependent_MTases_sf"/>
</dbReference>
<feature type="domain" description="SAM-dependent MTase RsmB/NOP-type" evidence="7">
    <location>
        <begin position="214"/>
        <end position="594"/>
    </location>
</feature>
<accession>A0A1X0NZU0</accession>
<evidence type="ECO:0000259" key="7">
    <source>
        <dbReference type="PROSITE" id="PS51686"/>
    </source>
</evidence>
<feature type="binding site" evidence="5">
    <location>
        <position position="432"/>
    </location>
    <ligand>
        <name>S-adenosyl-L-methionine</name>
        <dbReference type="ChEBI" id="CHEBI:59789"/>
    </ligand>
</feature>
<feature type="binding site" evidence="5">
    <location>
        <begin position="325"/>
        <end position="331"/>
    </location>
    <ligand>
        <name>S-adenosyl-L-methionine</name>
        <dbReference type="ChEBI" id="CHEBI:59789"/>
    </ligand>
</feature>
<dbReference type="VEuPathDB" id="TriTrypDB:TM35_000112040"/>
<organism evidence="8 9">
    <name type="scientific">Trypanosoma theileri</name>
    <dbReference type="NCBI Taxonomy" id="67003"/>
    <lineage>
        <taxon>Eukaryota</taxon>
        <taxon>Discoba</taxon>
        <taxon>Euglenozoa</taxon>
        <taxon>Kinetoplastea</taxon>
        <taxon>Metakinetoplastina</taxon>
        <taxon>Trypanosomatida</taxon>
        <taxon>Trypanosomatidae</taxon>
        <taxon>Trypanosoma</taxon>
    </lineage>
</organism>
<dbReference type="Gene3D" id="2.30.130.10">
    <property type="entry name" value="PUA domain"/>
    <property type="match status" value="1"/>
</dbReference>
<dbReference type="Pfam" id="PF01189">
    <property type="entry name" value="Methyltr_RsmB-F"/>
    <property type="match status" value="1"/>
</dbReference>
<dbReference type="PRINTS" id="PR02008">
    <property type="entry name" value="RCMTFAMILY"/>
</dbReference>
<keyword evidence="3 5" id="KW-0949">S-adenosyl-L-methionine</keyword>
<dbReference type="InterPro" id="IPR023267">
    <property type="entry name" value="RCMT"/>
</dbReference>
<dbReference type="PANTHER" id="PTHR22807:SF30">
    <property type="entry name" value="28S RRNA (CYTOSINE(4447)-C(5))-METHYLTRANSFERASE-RELATED"/>
    <property type="match status" value="1"/>
</dbReference>
<keyword evidence="2 5" id="KW-0808">Transferase</keyword>
<dbReference type="GO" id="GO:0005730">
    <property type="term" value="C:nucleolus"/>
    <property type="evidence" value="ECO:0007669"/>
    <property type="project" value="TreeGrafter"/>
</dbReference>
<reference evidence="8 9" key="1">
    <citation type="submission" date="2017-03" db="EMBL/GenBank/DDBJ databases">
        <title>An alternative strategy for trypanosome survival in the mammalian bloodstream revealed through genome and transcriptome analysis of the ubiquitous bovine parasite Trypanosoma (Megatrypanum) theileri.</title>
        <authorList>
            <person name="Kelly S."/>
            <person name="Ivens A."/>
            <person name="Mott A."/>
            <person name="O'Neill E."/>
            <person name="Emms D."/>
            <person name="Macleod O."/>
            <person name="Voorheis P."/>
            <person name="Matthews J."/>
            <person name="Matthews K."/>
            <person name="Carrington M."/>
        </authorList>
    </citation>
    <scope>NUCLEOTIDE SEQUENCE [LARGE SCALE GENOMIC DNA]</scope>
    <source>
        <strain evidence="8">Edinburgh</strain>
    </source>
</reference>
<evidence type="ECO:0000256" key="5">
    <source>
        <dbReference type="PROSITE-ProRule" id="PRU01023"/>
    </source>
</evidence>
<dbReference type="SUPFAM" id="SSF53335">
    <property type="entry name" value="S-adenosyl-L-methionine-dependent methyltransferases"/>
    <property type="match status" value="1"/>
</dbReference>
<evidence type="ECO:0000256" key="6">
    <source>
        <dbReference type="SAM" id="MobiDB-lite"/>
    </source>
</evidence>
<dbReference type="OrthoDB" id="260824at2759"/>
<dbReference type="GO" id="GO:0070475">
    <property type="term" value="P:rRNA base methylation"/>
    <property type="evidence" value="ECO:0007669"/>
    <property type="project" value="TreeGrafter"/>
</dbReference>
<dbReference type="GeneID" id="39984693"/>
<dbReference type="RefSeq" id="XP_028883736.1">
    <property type="nucleotide sequence ID" value="XM_029024913.1"/>
</dbReference>
<dbReference type="InterPro" id="IPR002478">
    <property type="entry name" value="PUA"/>
</dbReference>
<dbReference type="PROSITE" id="PS50890">
    <property type="entry name" value="PUA"/>
    <property type="match status" value="1"/>
</dbReference>
<dbReference type="Pfam" id="PF01472">
    <property type="entry name" value="PUA"/>
    <property type="match status" value="1"/>
</dbReference>
<evidence type="ECO:0000256" key="1">
    <source>
        <dbReference type="ARBA" id="ARBA00022603"/>
    </source>
</evidence>
<keyword evidence="4 5" id="KW-0694">RNA-binding</keyword>
<dbReference type="PANTHER" id="PTHR22807">
    <property type="entry name" value="NOP2 YEAST -RELATED NOL1/NOP2/FMU SUN DOMAIN-CONTAINING"/>
    <property type="match status" value="1"/>
</dbReference>
<feature type="compositionally biased region" description="Low complexity" evidence="6">
    <location>
        <begin position="187"/>
        <end position="200"/>
    </location>
</feature>
<dbReference type="Gene3D" id="3.40.50.150">
    <property type="entry name" value="Vaccinia Virus protein VP39"/>
    <property type="match status" value="1"/>
</dbReference>
<sequence>MISLLTFAEGAYKYASPVVQEYIQSTVFTPLGFDVLCTSLFALPPCTTNVRFVGAGTETLAAQASSAVERLGEYHYIHAQTLHAWGMPYCISIIPLTEGINTTKEKEEKEREGGVFMDNGNKDLSVVVVVDTGCAEAVLRGSDVFAPGVVSVNGVCAVGQRVHIAVDLSHTKIESQKGRESPIVIVDNNNNNNSDNNNNNKEGRDGVMLVCVGYGTAVMDRRTMLCKQHKGLAVRNEWTPMTQPSKRLLSELLHAVADDATQTITRGIISSIEKEEKEKKEECDDDSGIFFLQNYSSMVAVELLMRQLRAYVISNDKPLALLDACAAPGGKTSLLLSLLYETITPKHYYPLSGNSKESVESPSLPFTVVCCERSPLRYRRLNELLQRHFGPSFVEAVVRPFCGDVNKLQQMQRKRETVGESSECFFHGILLDPPCTGMGLRPKLTPHTITLQGIRDSADYQRKLIDSCVKMLCRTNTSVLVYSTCSITLDENESNVLWTLQKYPFIRLARARSEYDRELCSLSATNFGEGRRFLLQDEIREAQHRNELLCLENNVCTESDVCEEEPLMVLRFMPRLSTADEDGVGFFVAVFLCHGDYRIS</sequence>
<dbReference type="Proteomes" id="UP000192257">
    <property type="component" value="Unassembled WGS sequence"/>
</dbReference>
<dbReference type="InterPro" id="IPR001678">
    <property type="entry name" value="MeTrfase_RsmB-F_NOP2_dom"/>
</dbReference>
<evidence type="ECO:0000256" key="4">
    <source>
        <dbReference type="ARBA" id="ARBA00022884"/>
    </source>
</evidence>
<feature type="binding site" evidence="5">
    <location>
        <position position="404"/>
    </location>
    <ligand>
        <name>S-adenosyl-L-methionine</name>
        <dbReference type="ChEBI" id="CHEBI:59789"/>
    </ligand>
</feature>
<dbReference type="AlphaFoldDB" id="A0A1X0NZU0"/>